<dbReference type="SUPFAM" id="SSF55729">
    <property type="entry name" value="Acyl-CoA N-acyltransferases (Nat)"/>
    <property type="match status" value="1"/>
</dbReference>
<evidence type="ECO:0000313" key="3">
    <source>
        <dbReference type="Proteomes" id="UP000192652"/>
    </source>
</evidence>
<sequence>MAAASSAFGATIQEIVQGRLPATLALHTPEGTPIGRLVPVTRAHLEDAFVIGKLTDWRNANMSAFFTQFTATPERTRAWLDKVVLAATNQMIFLIYADDDQLIGHFGFKDLTEDEVLLDNAMRGERGGHPKLLQIAGETLIDWLFAAAKVRVVYGIVLTTNVPAIMMNRAMGFGLWDKYPLAKTEHQGETRWAMGEKGAVSPDNVYCYRVEIVRERA</sequence>
<dbReference type="RefSeq" id="WP_081176595.1">
    <property type="nucleotide sequence ID" value="NZ_MSPX01000011.1"/>
</dbReference>
<protein>
    <recommendedName>
        <fullName evidence="1">N-acetyltransferase domain-containing protein</fullName>
    </recommendedName>
</protein>
<evidence type="ECO:0000259" key="1">
    <source>
        <dbReference type="Pfam" id="PF13302"/>
    </source>
</evidence>
<name>A0ABX3PBN6_9HYPH</name>
<accession>A0ABX3PBN6</accession>
<comment type="caution">
    <text evidence="2">The sequence shown here is derived from an EMBL/GenBank/DDBJ whole genome shotgun (WGS) entry which is preliminary data.</text>
</comment>
<dbReference type="Gene3D" id="3.40.630.30">
    <property type="match status" value="1"/>
</dbReference>
<dbReference type="InterPro" id="IPR000182">
    <property type="entry name" value="GNAT_dom"/>
</dbReference>
<dbReference type="EMBL" id="MSPX01000011">
    <property type="protein sequence ID" value="OQP85835.1"/>
    <property type="molecule type" value="Genomic_DNA"/>
</dbReference>
<dbReference type="Proteomes" id="UP000192652">
    <property type="component" value="Unassembled WGS sequence"/>
</dbReference>
<organism evidence="2 3">
    <name type="scientific">Xaviernesmea rhizosphaerae</name>
    <dbReference type="NCBI Taxonomy" id="1672749"/>
    <lineage>
        <taxon>Bacteria</taxon>
        <taxon>Pseudomonadati</taxon>
        <taxon>Pseudomonadota</taxon>
        <taxon>Alphaproteobacteria</taxon>
        <taxon>Hyphomicrobiales</taxon>
        <taxon>Rhizobiaceae</taxon>
        <taxon>Rhizobium/Agrobacterium group</taxon>
        <taxon>Xaviernesmea</taxon>
    </lineage>
</organism>
<reference evidence="2 3" key="1">
    <citation type="journal article" date="2017" name="Antonie Van Leeuwenhoek">
        <title>Rhizobium rhizosphaerae sp. nov., a novel species isolated from rice rhizosphere.</title>
        <authorList>
            <person name="Zhao J.J."/>
            <person name="Zhang J."/>
            <person name="Zhang R.J."/>
            <person name="Zhang C.W."/>
            <person name="Yin H.Q."/>
            <person name="Zhang X.X."/>
        </authorList>
    </citation>
    <scope>NUCLEOTIDE SEQUENCE [LARGE SCALE GENOMIC DNA]</scope>
    <source>
        <strain evidence="2 3">RD15</strain>
    </source>
</reference>
<evidence type="ECO:0000313" key="2">
    <source>
        <dbReference type="EMBL" id="OQP85835.1"/>
    </source>
</evidence>
<dbReference type="InterPro" id="IPR016181">
    <property type="entry name" value="Acyl_CoA_acyltransferase"/>
</dbReference>
<dbReference type="Pfam" id="PF13302">
    <property type="entry name" value="Acetyltransf_3"/>
    <property type="match status" value="1"/>
</dbReference>
<keyword evidence="3" id="KW-1185">Reference proteome</keyword>
<gene>
    <name evidence="2" type="ORF">BTR14_13725</name>
</gene>
<feature type="domain" description="N-acetyltransferase" evidence="1">
    <location>
        <begin position="37"/>
        <end position="173"/>
    </location>
</feature>
<proteinExistence type="predicted"/>